<dbReference type="PANTHER" id="PTHR32432:SF13">
    <property type="entry name" value="ETHANOLAMINE AMMONIA-LYASE REACTIVASE EUTA"/>
    <property type="match status" value="1"/>
</dbReference>
<sequence>MDRKTVHSVGIDIGTTTTQVIFSNLTVVNRAPASQVPVYEFVDREISYQSPVSFTPIDHNGMIDSVGLRQFIDQQIELAGFSSQGVETGAIIITGETAKAHNARDAIMDLSHQLGDFVVATAGPNLESVIAGRGSGAQEYSQQNHLKVMNIDIGGGTSNYVIFDCGRVVDTACLNIGGRLIELNPQGGISYVHKPAIAVIQDLFGEALHPRQITADHINRIVTRMADLIVELINGKITKLAAYLLQTPELKAIADIDAIFLSGGVGECFYQQQQQPLELTQFGDLGPLLARALLRHKGLAHRAVKKPNQTLRATVIGAGAYSLTLSGSTIWLNSDELPLKNIPVVHPAIDWQQPKPAICDEIVIAAERMDLALGCDRYAISLDATMPIRYQAVQHAAQELAQFYRDHGNHHTTALVIVHNDIGKALGMELQPLLTPQALSVIDEVATCEGDYIDIGKSYFGGEIVPLTVKSLAFPS</sequence>
<protein>
    <submittedName>
        <fullName evidence="1">Ethanolamine utilization protein EutA</fullName>
    </submittedName>
</protein>
<organism evidence="1 2">
    <name type="scientific">Photobacterium lipolyticum</name>
    <dbReference type="NCBI Taxonomy" id="266810"/>
    <lineage>
        <taxon>Bacteria</taxon>
        <taxon>Pseudomonadati</taxon>
        <taxon>Pseudomonadota</taxon>
        <taxon>Gammaproteobacteria</taxon>
        <taxon>Vibrionales</taxon>
        <taxon>Vibrionaceae</taxon>
        <taxon>Photobacterium</taxon>
    </lineage>
</organism>
<dbReference type="InterPro" id="IPR009377">
    <property type="entry name" value="EutA"/>
</dbReference>
<dbReference type="SUPFAM" id="SSF53067">
    <property type="entry name" value="Actin-like ATPase domain"/>
    <property type="match status" value="1"/>
</dbReference>
<dbReference type="PANTHER" id="PTHR32432">
    <property type="entry name" value="CELL DIVISION PROTEIN FTSA-RELATED"/>
    <property type="match status" value="1"/>
</dbReference>
<dbReference type="Proteomes" id="UP000240904">
    <property type="component" value="Unassembled WGS sequence"/>
</dbReference>
<dbReference type="Pfam" id="PF06277">
    <property type="entry name" value="EutA"/>
    <property type="match status" value="1"/>
</dbReference>
<dbReference type="Gene3D" id="3.30.420.40">
    <property type="match status" value="1"/>
</dbReference>
<gene>
    <name evidence="1" type="primary">eutA</name>
    <name evidence="1" type="ORF">C9I89_06300</name>
</gene>
<accession>A0A2T3N1G8</accession>
<proteinExistence type="predicted"/>
<dbReference type="PIRSF" id="PIRSF012293">
    <property type="entry name" value="EutA"/>
    <property type="match status" value="1"/>
</dbReference>
<dbReference type="EMBL" id="PYMC01000003">
    <property type="protein sequence ID" value="PSW06118.1"/>
    <property type="molecule type" value="Genomic_DNA"/>
</dbReference>
<comment type="caution">
    <text evidence="1">The sequence shown here is derived from an EMBL/GenBank/DDBJ whole genome shotgun (WGS) entry which is preliminary data.</text>
</comment>
<evidence type="ECO:0000313" key="1">
    <source>
        <dbReference type="EMBL" id="PSW06118.1"/>
    </source>
</evidence>
<dbReference type="InterPro" id="IPR050696">
    <property type="entry name" value="FtsA/MreB"/>
</dbReference>
<dbReference type="OrthoDB" id="1542at2"/>
<reference evidence="1 2" key="1">
    <citation type="submission" date="2018-03" db="EMBL/GenBank/DDBJ databases">
        <title>Whole genome sequencing of Histamine producing bacteria.</title>
        <authorList>
            <person name="Butler K."/>
        </authorList>
    </citation>
    <scope>NUCLEOTIDE SEQUENCE [LARGE SCALE GENOMIC DNA]</scope>
    <source>
        <strain evidence="1 2">DSM 16190</strain>
    </source>
</reference>
<evidence type="ECO:0000313" key="2">
    <source>
        <dbReference type="Proteomes" id="UP000240904"/>
    </source>
</evidence>
<keyword evidence="2" id="KW-1185">Reference proteome</keyword>
<dbReference type="RefSeq" id="WP_107282498.1">
    <property type="nucleotide sequence ID" value="NZ_PYMC01000003.1"/>
</dbReference>
<dbReference type="AlphaFoldDB" id="A0A2T3N1G8"/>
<dbReference type="InterPro" id="IPR043129">
    <property type="entry name" value="ATPase_NBD"/>
</dbReference>
<name>A0A2T3N1G8_9GAMM</name>